<keyword evidence="3" id="KW-1185">Reference proteome</keyword>
<comment type="caution">
    <text evidence="2">The sequence shown here is derived from an EMBL/GenBank/DDBJ whole genome shotgun (WGS) entry which is preliminary data.</text>
</comment>
<reference evidence="2" key="1">
    <citation type="journal article" date="2023" name="Science">
        <title>Genome structures resolve the early diversification of teleost fishes.</title>
        <authorList>
            <person name="Parey E."/>
            <person name="Louis A."/>
            <person name="Montfort J."/>
            <person name="Bouchez O."/>
            <person name="Roques C."/>
            <person name="Iampietro C."/>
            <person name="Lluch J."/>
            <person name="Castinel A."/>
            <person name="Donnadieu C."/>
            <person name="Desvignes T."/>
            <person name="Floi Bucao C."/>
            <person name="Jouanno E."/>
            <person name="Wen M."/>
            <person name="Mejri S."/>
            <person name="Dirks R."/>
            <person name="Jansen H."/>
            <person name="Henkel C."/>
            <person name="Chen W.J."/>
            <person name="Zahm M."/>
            <person name="Cabau C."/>
            <person name="Klopp C."/>
            <person name="Thompson A.W."/>
            <person name="Robinson-Rechavi M."/>
            <person name="Braasch I."/>
            <person name="Lecointre G."/>
            <person name="Bobe J."/>
            <person name="Postlethwait J.H."/>
            <person name="Berthelot C."/>
            <person name="Roest Crollius H."/>
            <person name="Guiguen Y."/>
        </authorList>
    </citation>
    <scope>NUCLEOTIDE SEQUENCE</scope>
    <source>
        <strain evidence="2">NC1722</strain>
    </source>
</reference>
<dbReference type="Proteomes" id="UP001221898">
    <property type="component" value="Unassembled WGS sequence"/>
</dbReference>
<accession>A0AAD7WY66</accession>
<evidence type="ECO:0000256" key="1">
    <source>
        <dbReference type="SAM" id="MobiDB-lite"/>
    </source>
</evidence>
<protein>
    <submittedName>
        <fullName evidence="2">Uncharacterized protein</fullName>
    </submittedName>
</protein>
<gene>
    <name evidence="2" type="ORF">AAFF_G00080540</name>
</gene>
<feature type="region of interest" description="Disordered" evidence="1">
    <location>
        <begin position="148"/>
        <end position="172"/>
    </location>
</feature>
<name>A0AAD7WY66_9TELE</name>
<feature type="region of interest" description="Disordered" evidence="1">
    <location>
        <begin position="102"/>
        <end position="124"/>
    </location>
</feature>
<dbReference type="EMBL" id="JAINUG010000015">
    <property type="protein sequence ID" value="KAJ8413547.1"/>
    <property type="molecule type" value="Genomic_DNA"/>
</dbReference>
<organism evidence="2 3">
    <name type="scientific">Aldrovandia affinis</name>
    <dbReference type="NCBI Taxonomy" id="143900"/>
    <lineage>
        <taxon>Eukaryota</taxon>
        <taxon>Metazoa</taxon>
        <taxon>Chordata</taxon>
        <taxon>Craniata</taxon>
        <taxon>Vertebrata</taxon>
        <taxon>Euteleostomi</taxon>
        <taxon>Actinopterygii</taxon>
        <taxon>Neopterygii</taxon>
        <taxon>Teleostei</taxon>
        <taxon>Notacanthiformes</taxon>
        <taxon>Halosauridae</taxon>
        <taxon>Aldrovandia</taxon>
    </lineage>
</organism>
<proteinExistence type="predicted"/>
<dbReference type="AlphaFoldDB" id="A0AAD7WY66"/>
<evidence type="ECO:0000313" key="3">
    <source>
        <dbReference type="Proteomes" id="UP001221898"/>
    </source>
</evidence>
<sequence length="172" mass="19282">MRGSQKTDTRLGVARAEIRPYRRLGSGDRWRRAGYASGDLTLCPPHYLRWRTSATDETRSASQTVRTRYQRQQVRLNGYGHGHGPEAILEVDGSNLARPALSRTGSDENQRAGDVTGSDCGLPVRERLPVHRGNHFELELGGENYTPCTSAQEPHEPFRKVPANPRSCRMRS</sequence>
<evidence type="ECO:0000313" key="2">
    <source>
        <dbReference type="EMBL" id="KAJ8413547.1"/>
    </source>
</evidence>